<proteinExistence type="predicted"/>
<keyword evidence="2" id="KW-1185">Reference proteome</keyword>
<protein>
    <recommendedName>
        <fullName evidence="3">Reverse transcriptase</fullName>
    </recommendedName>
</protein>
<comment type="caution">
    <text evidence="1">The sequence shown here is derived from an EMBL/GenBank/DDBJ whole genome shotgun (WGS) entry which is preliminary data.</text>
</comment>
<evidence type="ECO:0000313" key="2">
    <source>
        <dbReference type="Proteomes" id="UP001148838"/>
    </source>
</evidence>
<organism evidence="1 2">
    <name type="scientific">Periplaneta americana</name>
    <name type="common">American cockroach</name>
    <name type="synonym">Blatta americana</name>
    <dbReference type="NCBI Taxonomy" id="6978"/>
    <lineage>
        <taxon>Eukaryota</taxon>
        <taxon>Metazoa</taxon>
        <taxon>Ecdysozoa</taxon>
        <taxon>Arthropoda</taxon>
        <taxon>Hexapoda</taxon>
        <taxon>Insecta</taxon>
        <taxon>Pterygota</taxon>
        <taxon>Neoptera</taxon>
        <taxon>Polyneoptera</taxon>
        <taxon>Dictyoptera</taxon>
        <taxon>Blattodea</taxon>
        <taxon>Blattoidea</taxon>
        <taxon>Blattidae</taxon>
        <taxon>Blattinae</taxon>
        <taxon>Periplaneta</taxon>
    </lineage>
</organism>
<accession>A0ABQ8S1K8</accession>
<dbReference type="PANTHER" id="PTHR47027">
    <property type="entry name" value="REVERSE TRANSCRIPTASE DOMAIN-CONTAINING PROTEIN"/>
    <property type="match status" value="1"/>
</dbReference>
<gene>
    <name evidence="1" type="ORF">ANN_23894</name>
</gene>
<name>A0ABQ8S1K8_PERAM</name>
<sequence length="281" mass="33266">MSPSRKGELLRNNRHHWVRSRIAECLKKSGKFDIYEEVHCISSTGSTKLADIIAIDNKQKIGFIIDPTIRFEGAEFQPQVVDLEKKRHYEPCFPYLEEKYRIPVCRWEVEKLLSSSLFSKKLKVRIYKTIILPVVLYGCETWTLILREEQRLRVFENKVLRKIFGAKRDEVTGEWRKLHNAEVHALYSSPDIIRNIKSRRLRWAGHVARMGESRNACRVLVGRPEGKRPLGRPRRTWEDNIKMDLREVGYVGRDWINLAQDRDQWRAYVRAAMNFFESRLP</sequence>
<dbReference type="PANTHER" id="PTHR47027:SF20">
    <property type="entry name" value="REVERSE TRANSCRIPTASE-LIKE PROTEIN WITH RNA-DIRECTED DNA POLYMERASE DOMAIN"/>
    <property type="match status" value="1"/>
</dbReference>
<reference evidence="1 2" key="1">
    <citation type="journal article" date="2022" name="Allergy">
        <title>Genome assembly and annotation of Periplaneta americana reveal a comprehensive cockroach allergen profile.</title>
        <authorList>
            <person name="Wang L."/>
            <person name="Xiong Q."/>
            <person name="Saelim N."/>
            <person name="Wang L."/>
            <person name="Nong W."/>
            <person name="Wan A.T."/>
            <person name="Shi M."/>
            <person name="Liu X."/>
            <person name="Cao Q."/>
            <person name="Hui J.H.L."/>
            <person name="Sookrung N."/>
            <person name="Leung T.F."/>
            <person name="Tungtrongchitr A."/>
            <person name="Tsui S.K.W."/>
        </authorList>
    </citation>
    <scope>NUCLEOTIDE SEQUENCE [LARGE SCALE GENOMIC DNA]</scope>
    <source>
        <strain evidence="1">PWHHKU_190912</strain>
    </source>
</reference>
<evidence type="ECO:0008006" key="3">
    <source>
        <dbReference type="Google" id="ProtNLM"/>
    </source>
</evidence>
<dbReference type="EMBL" id="JAJSOF020000037">
    <property type="protein sequence ID" value="KAJ4427886.1"/>
    <property type="molecule type" value="Genomic_DNA"/>
</dbReference>
<evidence type="ECO:0000313" key="1">
    <source>
        <dbReference type="EMBL" id="KAJ4427886.1"/>
    </source>
</evidence>
<dbReference type="Proteomes" id="UP001148838">
    <property type="component" value="Unassembled WGS sequence"/>
</dbReference>